<feature type="region of interest" description="Disordered" evidence="1">
    <location>
        <begin position="172"/>
        <end position="192"/>
    </location>
</feature>
<keyword evidence="3" id="KW-1185">Reference proteome</keyword>
<evidence type="ECO:0000256" key="1">
    <source>
        <dbReference type="SAM" id="MobiDB-lite"/>
    </source>
</evidence>
<dbReference type="AlphaFoldDB" id="R7QHY6"/>
<dbReference type="Proteomes" id="UP000012073">
    <property type="component" value="Unassembled WGS sequence"/>
</dbReference>
<feature type="compositionally biased region" description="Low complexity" evidence="1">
    <location>
        <begin position="223"/>
        <end position="236"/>
    </location>
</feature>
<feature type="compositionally biased region" description="Basic residues" evidence="1">
    <location>
        <begin position="207"/>
        <end position="220"/>
    </location>
</feature>
<name>R7QHY6_CHOCR</name>
<feature type="region of interest" description="Disordered" evidence="1">
    <location>
        <begin position="207"/>
        <end position="267"/>
    </location>
</feature>
<proteinExistence type="predicted"/>
<dbReference type="EMBL" id="HG001808">
    <property type="protein sequence ID" value="CDF37010.1"/>
    <property type="molecule type" value="Genomic_DNA"/>
</dbReference>
<evidence type="ECO:0000313" key="3">
    <source>
        <dbReference type="Proteomes" id="UP000012073"/>
    </source>
</evidence>
<accession>R7QHY6</accession>
<evidence type="ECO:0000313" key="2">
    <source>
        <dbReference type="EMBL" id="CDF37010.1"/>
    </source>
</evidence>
<dbReference type="KEGG" id="ccp:CHC_T00004998001"/>
<protein>
    <submittedName>
        <fullName evidence="2">Uncharacterized protein</fullName>
    </submittedName>
</protein>
<feature type="region of interest" description="Disordered" evidence="1">
    <location>
        <begin position="1"/>
        <end position="40"/>
    </location>
</feature>
<organism evidence="2 3">
    <name type="scientific">Chondrus crispus</name>
    <name type="common">Carrageen Irish moss</name>
    <name type="synonym">Polymorpha crispa</name>
    <dbReference type="NCBI Taxonomy" id="2769"/>
    <lineage>
        <taxon>Eukaryota</taxon>
        <taxon>Rhodophyta</taxon>
        <taxon>Florideophyceae</taxon>
        <taxon>Rhodymeniophycidae</taxon>
        <taxon>Gigartinales</taxon>
        <taxon>Gigartinaceae</taxon>
        <taxon>Chondrus</taxon>
    </lineage>
</organism>
<dbReference type="Gramene" id="CDF37010">
    <property type="protein sequence ID" value="CDF37010"/>
    <property type="gene ID" value="CHC_T00004998001"/>
</dbReference>
<sequence>METACNGPQMAHRRQLPADAGHTRARGASGDPPESNTQEPHYWATLHRLPNVAYNTTRHLQPPRAPKPPPRLKVGGQAAGRAEVLEGRDDVAGVMAEAERPIEALLHAHAVALVARDHVGREAHGVHAGHAHGRQLRQVVEPLAEPHHVLRQVAQVFPVHELAHRRPHRRHLGNLRPRGRRGHRRRRRRRLARHGLVWHDPLERHARTARRPRHRHHRDCRRAPLAHAAPPAARGRAGARGERESGRHTCRDAGGRGSEKERVRECV</sequence>
<dbReference type="GeneID" id="17324537"/>
<reference evidence="3" key="1">
    <citation type="journal article" date="2013" name="Proc. Natl. Acad. Sci. U.S.A.">
        <title>Genome structure and metabolic features in the red seaweed Chondrus crispus shed light on evolution of the Archaeplastida.</title>
        <authorList>
            <person name="Collen J."/>
            <person name="Porcel B."/>
            <person name="Carre W."/>
            <person name="Ball S.G."/>
            <person name="Chaparro C."/>
            <person name="Tonon T."/>
            <person name="Barbeyron T."/>
            <person name="Michel G."/>
            <person name="Noel B."/>
            <person name="Valentin K."/>
            <person name="Elias M."/>
            <person name="Artiguenave F."/>
            <person name="Arun A."/>
            <person name="Aury J.M."/>
            <person name="Barbosa-Neto J.F."/>
            <person name="Bothwell J.H."/>
            <person name="Bouget F.Y."/>
            <person name="Brillet L."/>
            <person name="Cabello-Hurtado F."/>
            <person name="Capella-Gutierrez S."/>
            <person name="Charrier B."/>
            <person name="Cladiere L."/>
            <person name="Cock J.M."/>
            <person name="Coelho S.M."/>
            <person name="Colleoni C."/>
            <person name="Czjzek M."/>
            <person name="Da Silva C."/>
            <person name="Delage L."/>
            <person name="Denoeud F."/>
            <person name="Deschamps P."/>
            <person name="Dittami S.M."/>
            <person name="Gabaldon T."/>
            <person name="Gachon C.M."/>
            <person name="Groisillier A."/>
            <person name="Herve C."/>
            <person name="Jabbari K."/>
            <person name="Katinka M."/>
            <person name="Kloareg B."/>
            <person name="Kowalczyk N."/>
            <person name="Labadie K."/>
            <person name="Leblanc C."/>
            <person name="Lopez P.J."/>
            <person name="McLachlan D.H."/>
            <person name="Meslet-Cladiere L."/>
            <person name="Moustafa A."/>
            <person name="Nehr Z."/>
            <person name="Nyvall Collen P."/>
            <person name="Panaud O."/>
            <person name="Partensky F."/>
            <person name="Poulain J."/>
            <person name="Rensing S.A."/>
            <person name="Rousvoal S."/>
            <person name="Samson G."/>
            <person name="Symeonidi A."/>
            <person name="Weissenbach J."/>
            <person name="Zambounis A."/>
            <person name="Wincker P."/>
            <person name="Boyen C."/>
        </authorList>
    </citation>
    <scope>NUCLEOTIDE SEQUENCE [LARGE SCALE GENOMIC DNA]</scope>
    <source>
        <strain evidence="3">cv. Stackhouse</strain>
    </source>
</reference>
<gene>
    <name evidence="2" type="ORF">CHC_T00004998001</name>
</gene>
<feature type="compositionally biased region" description="Basic and acidic residues" evidence="1">
    <location>
        <begin position="239"/>
        <end position="267"/>
    </location>
</feature>
<dbReference type="RefSeq" id="XP_005716829.1">
    <property type="nucleotide sequence ID" value="XM_005716772.1"/>
</dbReference>